<dbReference type="EMBL" id="BGPR01021663">
    <property type="protein sequence ID" value="GBN87162.1"/>
    <property type="molecule type" value="Genomic_DNA"/>
</dbReference>
<proteinExistence type="predicted"/>
<organism evidence="1 2">
    <name type="scientific">Araneus ventricosus</name>
    <name type="common">Orbweaver spider</name>
    <name type="synonym">Epeira ventricosa</name>
    <dbReference type="NCBI Taxonomy" id="182803"/>
    <lineage>
        <taxon>Eukaryota</taxon>
        <taxon>Metazoa</taxon>
        <taxon>Ecdysozoa</taxon>
        <taxon>Arthropoda</taxon>
        <taxon>Chelicerata</taxon>
        <taxon>Arachnida</taxon>
        <taxon>Araneae</taxon>
        <taxon>Araneomorphae</taxon>
        <taxon>Entelegynae</taxon>
        <taxon>Araneoidea</taxon>
        <taxon>Araneidae</taxon>
        <taxon>Araneus</taxon>
    </lineage>
</organism>
<dbReference type="Proteomes" id="UP000499080">
    <property type="component" value="Unassembled WGS sequence"/>
</dbReference>
<accession>A0A4Y2SFX4</accession>
<protein>
    <submittedName>
        <fullName evidence="1">Uncharacterized protein</fullName>
    </submittedName>
</protein>
<name>A0A4Y2SFX4_ARAVE</name>
<gene>
    <name evidence="1" type="ORF">AVEN_25121_1</name>
</gene>
<reference evidence="1 2" key="1">
    <citation type="journal article" date="2019" name="Sci. Rep.">
        <title>Orb-weaving spider Araneus ventricosus genome elucidates the spidroin gene catalogue.</title>
        <authorList>
            <person name="Kono N."/>
            <person name="Nakamura H."/>
            <person name="Ohtoshi R."/>
            <person name="Moran D.A.P."/>
            <person name="Shinohara A."/>
            <person name="Yoshida Y."/>
            <person name="Fujiwara M."/>
            <person name="Mori M."/>
            <person name="Tomita M."/>
            <person name="Arakawa K."/>
        </authorList>
    </citation>
    <scope>NUCLEOTIDE SEQUENCE [LARGE SCALE GENOMIC DNA]</scope>
</reference>
<sequence>MWFQREAALDNSASYLRKYLNISGLSDLVSKLDQAVRYCGRISTSKWGGDQVRNPIPGKFCRVSGLSDVTSPLAGVAQKFGDIMRYEMSSSSSWFTVTTVQNGEASPKIDLMLL</sequence>
<dbReference type="AlphaFoldDB" id="A0A4Y2SFX4"/>
<evidence type="ECO:0000313" key="1">
    <source>
        <dbReference type="EMBL" id="GBN87162.1"/>
    </source>
</evidence>
<keyword evidence="2" id="KW-1185">Reference proteome</keyword>
<comment type="caution">
    <text evidence="1">The sequence shown here is derived from an EMBL/GenBank/DDBJ whole genome shotgun (WGS) entry which is preliminary data.</text>
</comment>
<evidence type="ECO:0000313" key="2">
    <source>
        <dbReference type="Proteomes" id="UP000499080"/>
    </source>
</evidence>